<evidence type="ECO:0000259" key="9">
    <source>
        <dbReference type="PROSITE" id="PS51201"/>
    </source>
</evidence>
<gene>
    <name evidence="10" type="ORF">ACFQGB_20915</name>
</gene>
<dbReference type="Proteomes" id="UP001596395">
    <property type="component" value="Unassembled WGS sequence"/>
</dbReference>
<keyword evidence="3 8" id="KW-0812">Transmembrane</keyword>
<feature type="transmembrane region" description="Helical" evidence="8">
    <location>
        <begin position="76"/>
        <end position="93"/>
    </location>
</feature>
<keyword evidence="5" id="KW-0406">Ion transport</keyword>
<evidence type="ECO:0000313" key="10">
    <source>
        <dbReference type="EMBL" id="MFC6955331.1"/>
    </source>
</evidence>
<evidence type="ECO:0000256" key="8">
    <source>
        <dbReference type="SAM" id="Phobius"/>
    </source>
</evidence>
<keyword evidence="2" id="KW-0813">Transport</keyword>
<evidence type="ECO:0000256" key="1">
    <source>
        <dbReference type="ARBA" id="ARBA00004651"/>
    </source>
</evidence>
<dbReference type="Gene3D" id="1.10.287.70">
    <property type="match status" value="1"/>
</dbReference>
<dbReference type="Pfam" id="PF07885">
    <property type="entry name" value="Ion_trans_2"/>
    <property type="match status" value="1"/>
</dbReference>
<keyword evidence="11" id="KW-1185">Reference proteome</keyword>
<dbReference type="SUPFAM" id="SSF81324">
    <property type="entry name" value="Voltage-gated potassium channels"/>
    <property type="match status" value="1"/>
</dbReference>
<dbReference type="Gene3D" id="3.40.50.720">
    <property type="entry name" value="NAD(P)-binding Rossmann-like Domain"/>
    <property type="match status" value="1"/>
</dbReference>
<dbReference type="InterPro" id="IPR013099">
    <property type="entry name" value="K_chnl_dom"/>
</dbReference>
<evidence type="ECO:0000256" key="4">
    <source>
        <dbReference type="ARBA" id="ARBA00022989"/>
    </source>
</evidence>
<dbReference type="EMBL" id="JBHSXN010000006">
    <property type="protein sequence ID" value="MFC6955331.1"/>
    <property type="molecule type" value="Genomic_DNA"/>
</dbReference>
<dbReference type="GO" id="GO:0005886">
    <property type="term" value="C:plasma membrane"/>
    <property type="evidence" value="ECO:0007669"/>
    <property type="project" value="UniProtKB-SubCell"/>
</dbReference>
<feature type="transmembrane region" description="Helical" evidence="8">
    <location>
        <begin position="190"/>
        <end position="215"/>
    </location>
</feature>
<dbReference type="PROSITE" id="PS51201">
    <property type="entry name" value="RCK_N"/>
    <property type="match status" value="1"/>
</dbReference>
<reference evidence="10 11" key="1">
    <citation type="journal article" date="2019" name="Int. J. Syst. Evol. Microbiol.">
        <title>The Global Catalogue of Microorganisms (GCM) 10K type strain sequencing project: providing services to taxonomists for standard genome sequencing and annotation.</title>
        <authorList>
            <consortium name="The Broad Institute Genomics Platform"/>
            <consortium name="The Broad Institute Genome Sequencing Center for Infectious Disease"/>
            <person name="Wu L."/>
            <person name="Ma J."/>
        </authorList>
    </citation>
    <scope>NUCLEOTIDE SEQUENCE [LARGE SCALE GENOMIC DNA]</scope>
    <source>
        <strain evidence="10 11">GX26</strain>
    </source>
</reference>
<dbReference type="Pfam" id="PF02254">
    <property type="entry name" value="TrkA_N"/>
    <property type="match status" value="1"/>
</dbReference>
<dbReference type="RefSeq" id="WP_336352260.1">
    <property type="nucleotide sequence ID" value="NZ_JAZAQL010000006.1"/>
</dbReference>
<evidence type="ECO:0000256" key="5">
    <source>
        <dbReference type="ARBA" id="ARBA00023065"/>
    </source>
</evidence>
<dbReference type="PANTHER" id="PTHR43833">
    <property type="entry name" value="POTASSIUM CHANNEL PROTEIN 2-RELATED-RELATED"/>
    <property type="match status" value="1"/>
</dbReference>
<feature type="transmembrane region" description="Helical" evidence="8">
    <location>
        <begin position="130"/>
        <end position="152"/>
    </location>
</feature>
<dbReference type="PANTHER" id="PTHR43833:SF9">
    <property type="entry name" value="POTASSIUM CHANNEL PROTEIN YUGO-RELATED"/>
    <property type="match status" value="1"/>
</dbReference>
<proteinExistence type="predicted"/>
<dbReference type="InterPro" id="IPR036291">
    <property type="entry name" value="NAD(P)-bd_dom_sf"/>
</dbReference>
<dbReference type="PRINTS" id="PR01333">
    <property type="entry name" value="2POREKCHANEL"/>
</dbReference>
<keyword evidence="6 8" id="KW-0472">Membrane</keyword>
<protein>
    <submittedName>
        <fullName evidence="10">NAD-binding protein</fullName>
    </submittedName>
</protein>
<keyword evidence="7" id="KW-0407">Ion channel</keyword>
<dbReference type="InterPro" id="IPR003148">
    <property type="entry name" value="RCK_N"/>
</dbReference>
<name>A0ABD5VMS6_9EURY</name>
<dbReference type="AlphaFoldDB" id="A0ABD5VMS6"/>
<dbReference type="GO" id="GO:0034220">
    <property type="term" value="P:monoatomic ion transmembrane transport"/>
    <property type="evidence" value="ECO:0007669"/>
    <property type="project" value="UniProtKB-KW"/>
</dbReference>
<dbReference type="InterPro" id="IPR050721">
    <property type="entry name" value="Trk_Ktr_HKT_K-transport"/>
</dbReference>
<organism evidence="10 11">
    <name type="scientific">Halorubellus litoreus</name>
    <dbReference type="NCBI Taxonomy" id="755308"/>
    <lineage>
        <taxon>Archaea</taxon>
        <taxon>Methanobacteriati</taxon>
        <taxon>Methanobacteriota</taxon>
        <taxon>Stenosarchaea group</taxon>
        <taxon>Halobacteria</taxon>
        <taxon>Halobacteriales</taxon>
        <taxon>Halorubellaceae</taxon>
        <taxon>Halorubellus</taxon>
    </lineage>
</organism>
<evidence type="ECO:0000256" key="2">
    <source>
        <dbReference type="ARBA" id="ARBA00022448"/>
    </source>
</evidence>
<feature type="transmembrane region" description="Helical" evidence="8">
    <location>
        <begin position="99"/>
        <end position="118"/>
    </location>
</feature>
<evidence type="ECO:0000256" key="7">
    <source>
        <dbReference type="ARBA" id="ARBA00023303"/>
    </source>
</evidence>
<feature type="domain" description="RCK N-terminal" evidence="9">
    <location>
        <begin position="235"/>
        <end position="353"/>
    </location>
</feature>
<feature type="transmembrane region" description="Helical" evidence="8">
    <location>
        <begin position="52"/>
        <end position="69"/>
    </location>
</feature>
<comment type="caution">
    <text evidence="10">The sequence shown here is derived from an EMBL/GenBank/DDBJ whole genome shotgun (WGS) entry which is preliminary data.</text>
</comment>
<sequence length="392" mass="41106">MDWRFRPTGVGATAALVSAVAVLSVATGLVNITSPTAGPLAAFVPSGVQQAAGFTGTLTGFVLFVSAASMRRALHVSWLSAVVLLPVTAAQGLVQSSVFSIPLVVLSVVATGVCWWNRERFDREVALTNSQIAAGLALVGAQIYGTVGTWALREEFPSVETFADAFYFTVVTASTVGYGDITPQSTIGELFAVSVLVVGVTSFTAALGALFAPLLEARFATALGRMNESELELLEDHVVVLGYGDLTEPILTELADAKVDFVVVAKPENTNLPELKERDVPLVVADPSDEEPLVRVHIDRARAVVAATNDDANDALAILTARELRPDVNIVAAATDRENVDKLKRAGADTVISPALIGGHLLVESALGSTDSEIIADRLVDGPLATSNDSEE</sequence>
<evidence type="ECO:0000256" key="6">
    <source>
        <dbReference type="ARBA" id="ARBA00023136"/>
    </source>
</evidence>
<accession>A0ABD5VMS6</accession>
<evidence type="ECO:0000256" key="3">
    <source>
        <dbReference type="ARBA" id="ARBA00022692"/>
    </source>
</evidence>
<dbReference type="SUPFAM" id="SSF51735">
    <property type="entry name" value="NAD(P)-binding Rossmann-fold domains"/>
    <property type="match status" value="1"/>
</dbReference>
<evidence type="ECO:0000313" key="11">
    <source>
        <dbReference type="Proteomes" id="UP001596395"/>
    </source>
</evidence>
<comment type="subcellular location">
    <subcellularLocation>
        <location evidence="1">Cell membrane</location>
        <topology evidence="1">Multi-pass membrane protein</topology>
    </subcellularLocation>
</comment>
<keyword evidence="4 8" id="KW-1133">Transmembrane helix</keyword>
<dbReference type="InterPro" id="IPR003280">
    <property type="entry name" value="2pore_dom_K_chnl"/>
</dbReference>